<evidence type="ECO:0000313" key="1">
    <source>
        <dbReference type="EMBL" id="TCN25396.1"/>
    </source>
</evidence>
<evidence type="ECO:0000313" key="2">
    <source>
        <dbReference type="Proteomes" id="UP000295689"/>
    </source>
</evidence>
<dbReference type="Proteomes" id="UP000295689">
    <property type="component" value="Unassembled WGS sequence"/>
</dbReference>
<comment type="caution">
    <text evidence="1">The sequence shown here is derived from an EMBL/GenBank/DDBJ whole genome shotgun (WGS) entry which is preliminary data.</text>
</comment>
<reference evidence="1 2" key="1">
    <citation type="journal article" date="2015" name="Stand. Genomic Sci.">
        <title>Genomic Encyclopedia of Bacterial and Archaeal Type Strains, Phase III: the genomes of soil and plant-associated and newly described type strains.</title>
        <authorList>
            <person name="Whitman W.B."/>
            <person name="Woyke T."/>
            <person name="Klenk H.P."/>
            <person name="Zhou Y."/>
            <person name="Lilburn T.G."/>
            <person name="Beck B.J."/>
            <person name="De Vos P."/>
            <person name="Vandamme P."/>
            <person name="Eisen J.A."/>
            <person name="Garrity G."/>
            <person name="Hugenholtz P."/>
            <person name="Kyrpides N.C."/>
        </authorList>
    </citation>
    <scope>NUCLEOTIDE SEQUENCE [LARGE SCALE GENOMIC DNA]</scope>
    <source>
        <strain evidence="1 2">CV53</strain>
    </source>
</reference>
<organism evidence="1 2">
    <name type="scientific">Mesobacillus foraminis</name>
    <dbReference type="NCBI Taxonomy" id="279826"/>
    <lineage>
        <taxon>Bacteria</taxon>
        <taxon>Bacillati</taxon>
        <taxon>Bacillota</taxon>
        <taxon>Bacilli</taxon>
        <taxon>Bacillales</taxon>
        <taxon>Bacillaceae</taxon>
        <taxon>Mesobacillus</taxon>
    </lineage>
</organism>
<dbReference type="AlphaFoldDB" id="A0A4R2BF25"/>
<dbReference type="RefSeq" id="WP_158287059.1">
    <property type="nucleotide sequence ID" value="NZ_SLVV01000005.1"/>
</dbReference>
<protein>
    <submittedName>
        <fullName evidence="1">Uncharacterized protein</fullName>
    </submittedName>
</protein>
<sequence>MYKIESLESLVRMIPLLKSSVPADLSIAICDMEKFIAYFPGETINLAIRVNQPLNPQEPLSVALKENRSLRSEVPADFYGYEFTGTATPLHDHSGKVIGGIAVQLRRQTELRMISDQISASLLQANDQISTISDGSNALANFSRDLLNQSHRAV</sequence>
<accession>A0A4R2BF25</accession>
<name>A0A4R2BF25_9BACI</name>
<gene>
    <name evidence="1" type="ORF">EV146_10552</name>
</gene>
<keyword evidence="2" id="KW-1185">Reference proteome</keyword>
<proteinExistence type="predicted"/>
<dbReference type="EMBL" id="SLVV01000005">
    <property type="protein sequence ID" value="TCN25396.1"/>
    <property type="molecule type" value="Genomic_DNA"/>
</dbReference>